<name>A0A8S5REM6_9VIRU</name>
<organism evidence="1">
    <name type="scientific">virus sp. ctkyY8</name>
    <dbReference type="NCBI Taxonomy" id="2827995"/>
    <lineage>
        <taxon>Viruses</taxon>
    </lineage>
</organism>
<protein>
    <submittedName>
        <fullName evidence="1">Uncharacterized protein</fullName>
    </submittedName>
</protein>
<proteinExistence type="predicted"/>
<dbReference type="EMBL" id="BK059095">
    <property type="protein sequence ID" value="DAE29586.1"/>
    <property type="molecule type" value="Genomic_DNA"/>
</dbReference>
<reference evidence="1" key="1">
    <citation type="journal article" date="2021" name="Proc. Natl. Acad. Sci. U.S.A.">
        <title>A Catalog of Tens of Thousands of Viruses from Human Metagenomes Reveals Hidden Associations with Chronic Diseases.</title>
        <authorList>
            <person name="Tisza M.J."/>
            <person name="Buck C.B."/>
        </authorList>
    </citation>
    <scope>NUCLEOTIDE SEQUENCE</scope>
    <source>
        <strain evidence="1">CtkyY8</strain>
    </source>
</reference>
<sequence>MDKMKESVIKSLERKYDDIKSNSPYIIFVPHTEKDYVNTHSKEEYVEKYYPGIFNFSAIVKDGVWYEKETMHMFGMTSNHSEPEEWNKQVEKLISNLHPDTRLTIVDCHI</sequence>
<evidence type="ECO:0000313" key="1">
    <source>
        <dbReference type="EMBL" id="DAE29586.1"/>
    </source>
</evidence>
<accession>A0A8S5REM6</accession>